<reference evidence="5 6" key="1">
    <citation type="submission" date="2023-08" db="EMBL/GenBank/DDBJ databases">
        <title>Microbacterium psychrotolerans sp. nov., a psychrotolerant bacterium isolated from soil in Heilongjiang Province, China.</title>
        <authorList>
            <person name="An P."/>
            <person name="Zhao D."/>
            <person name="Xiang H."/>
        </authorList>
    </citation>
    <scope>NUCLEOTIDE SEQUENCE [LARGE SCALE GENOMIC DNA]</scope>
    <source>
        <strain evidence="5 6">QXD-8</strain>
    </source>
</reference>
<name>A0ABU0YXS1_9MICO</name>
<accession>A0ABU0YXS1</accession>
<dbReference type="RefSeq" id="WP_308866530.1">
    <property type="nucleotide sequence ID" value="NZ_JAVFWO010000001.1"/>
</dbReference>
<comment type="caution">
    <text evidence="5">The sequence shown here is derived from an EMBL/GenBank/DDBJ whole genome shotgun (WGS) entry which is preliminary data.</text>
</comment>
<evidence type="ECO:0000259" key="4">
    <source>
        <dbReference type="Pfam" id="PF09084"/>
    </source>
</evidence>
<comment type="subcellular location">
    <subcellularLocation>
        <location evidence="1">Periplasm</location>
    </subcellularLocation>
</comment>
<dbReference type="Pfam" id="PF09084">
    <property type="entry name" value="NMT1"/>
    <property type="match status" value="1"/>
</dbReference>
<evidence type="ECO:0000313" key="5">
    <source>
        <dbReference type="EMBL" id="MDQ7877129.1"/>
    </source>
</evidence>
<comment type="similarity">
    <text evidence="2">Belongs to the bacterial solute-binding protein SsuA/TauA family.</text>
</comment>
<evidence type="ECO:0000256" key="1">
    <source>
        <dbReference type="ARBA" id="ARBA00004418"/>
    </source>
</evidence>
<dbReference type="EMBL" id="JAVFWO010000001">
    <property type="protein sequence ID" value="MDQ7877129.1"/>
    <property type="molecule type" value="Genomic_DNA"/>
</dbReference>
<evidence type="ECO:0000313" key="6">
    <source>
        <dbReference type="Proteomes" id="UP001235133"/>
    </source>
</evidence>
<dbReference type="PANTHER" id="PTHR30024:SF47">
    <property type="entry name" value="TAURINE-BINDING PERIPLASMIC PROTEIN"/>
    <property type="match status" value="1"/>
</dbReference>
<dbReference type="InterPro" id="IPR015168">
    <property type="entry name" value="SsuA/THI5"/>
</dbReference>
<dbReference type="SUPFAM" id="SSF53850">
    <property type="entry name" value="Periplasmic binding protein-like II"/>
    <property type="match status" value="1"/>
</dbReference>
<dbReference type="Proteomes" id="UP001235133">
    <property type="component" value="Unassembled WGS sequence"/>
</dbReference>
<dbReference type="Gene3D" id="3.40.190.10">
    <property type="entry name" value="Periplasmic binding protein-like II"/>
    <property type="match status" value="2"/>
</dbReference>
<evidence type="ECO:0000256" key="2">
    <source>
        <dbReference type="ARBA" id="ARBA00010742"/>
    </source>
</evidence>
<keyword evidence="6" id="KW-1185">Reference proteome</keyword>
<feature type="domain" description="SsuA/THI5-like" evidence="4">
    <location>
        <begin position="37"/>
        <end position="148"/>
    </location>
</feature>
<proteinExistence type="inferred from homology"/>
<dbReference type="PANTHER" id="PTHR30024">
    <property type="entry name" value="ALIPHATIC SULFONATES-BINDING PROTEIN-RELATED"/>
    <property type="match status" value="1"/>
</dbReference>
<organism evidence="5 6">
    <name type="scientific">Microbacterium psychrotolerans</name>
    <dbReference type="NCBI Taxonomy" id="3068321"/>
    <lineage>
        <taxon>Bacteria</taxon>
        <taxon>Bacillati</taxon>
        <taxon>Actinomycetota</taxon>
        <taxon>Actinomycetes</taxon>
        <taxon>Micrococcales</taxon>
        <taxon>Microbacteriaceae</taxon>
        <taxon>Microbacterium</taxon>
    </lineage>
</organism>
<protein>
    <submittedName>
        <fullName evidence="5">ABC transporter substrate-binding protein</fullName>
    </submittedName>
</protein>
<keyword evidence="3" id="KW-0732">Signal</keyword>
<gene>
    <name evidence="5" type="ORF">Q9R08_03985</name>
</gene>
<sequence>MTLRQSQFVPPVPLIVAEAYGLLDHVALSTRRTSGSPQQLAELLAGEIDLAVTAIDNLFAWVPAGADVQLVAQIESTTPLSVFGIGDATTLAELTGRRFAVDAAANGFALAARWLLEQAGVHDVRFLEVGGVKERLDALLEGRADATLLGPPFDAMAVDNEAMLLGSVPEMIPGYPGQGLVARADAIGSGELAAYLELLQVATRIANRLEVAEGIELLVAAGFGKAAGSAWATRPRSLRVPASGLEVLTSVRSDLDLLPAAVDLADLCAPDCLVR</sequence>
<evidence type="ECO:0000256" key="3">
    <source>
        <dbReference type="ARBA" id="ARBA00022729"/>
    </source>
</evidence>